<sequence length="307" mass="33834">MDVWQEEQLHALQTVQCEHQLFSLLVLLARPLNFDYCAYGLRMPLPLTHPKTALFNNYPATWQRRYQEQRYIAVDPTVQHGMRSLSSVLWSDGLFAPQRAFWEEARSFGLAVGWAQACRNVNGVRGMLTLARSGEALSAAELQDKGFKMAWLAQAAHLGMSRLLAPKLLPEAGGQLSDREIEVLRWTGDGKTSGEIADILHIAERTVNFHINNAMVKLHVANKTAAVIWAATPGRGSGRCAGHSRRSGDDAARGDSTCPCFVEERRAWRIPAGDGALHGWRSAAVVGATSQAPYRFPRTGIGCAGTW</sequence>
<dbReference type="PANTHER" id="PTHR44688:SF16">
    <property type="entry name" value="DNA-BINDING TRANSCRIPTIONAL ACTIVATOR DEVR_DOSR"/>
    <property type="match status" value="1"/>
</dbReference>
<dbReference type="Gene3D" id="3.30.450.80">
    <property type="entry name" value="Transcription factor LuxR-like, autoinducer-binding domain"/>
    <property type="match status" value="1"/>
</dbReference>
<dbReference type="SUPFAM" id="SSF46894">
    <property type="entry name" value="C-terminal effector domain of the bipartite response regulators"/>
    <property type="match status" value="1"/>
</dbReference>
<dbReference type="PROSITE" id="PS00622">
    <property type="entry name" value="HTH_LUXR_1"/>
    <property type="match status" value="1"/>
</dbReference>
<name>A0A512L6U2_9PROT</name>
<dbReference type="PANTHER" id="PTHR44688">
    <property type="entry name" value="DNA-BINDING TRANSCRIPTIONAL ACTIVATOR DEVR_DOSR"/>
    <property type="match status" value="1"/>
</dbReference>
<keyword evidence="3" id="KW-0804">Transcription</keyword>
<dbReference type="GO" id="GO:0006355">
    <property type="term" value="P:regulation of DNA-templated transcription"/>
    <property type="evidence" value="ECO:0007669"/>
    <property type="project" value="InterPro"/>
</dbReference>
<dbReference type="AlphaFoldDB" id="A0A512L6U2"/>
<evidence type="ECO:0000259" key="4">
    <source>
        <dbReference type="PROSITE" id="PS50043"/>
    </source>
</evidence>
<dbReference type="PROSITE" id="PS50043">
    <property type="entry name" value="HTH_LUXR_2"/>
    <property type="match status" value="1"/>
</dbReference>
<keyword evidence="2" id="KW-0238">DNA-binding</keyword>
<gene>
    <name evidence="5" type="primary">solR</name>
    <name evidence="5" type="ORF">TPL01_13430</name>
</gene>
<proteinExistence type="predicted"/>
<dbReference type="Proteomes" id="UP000321337">
    <property type="component" value="Unassembled WGS sequence"/>
</dbReference>
<evidence type="ECO:0000256" key="3">
    <source>
        <dbReference type="ARBA" id="ARBA00023163"/>
    </source>
</evidence>
<dbReference type="SUPFAM" id="SSF75516">
    <property type="entry name" value="Pheromone-binding domain of LuxR-like quorum-sensing transcription factors"/>
    <property type="match status" value="1"/>
</dbReference>
<dbReference type="EMBL" id="BKAD01000012">
    <property type="protein sequence ID" value="GEP30205.1"/>
    <property type="molecule type" value="Genomic_DNA"/>
</dbReference>
<comment type="caution">
    <text evidence="5">The sequence shown here is derived from an EMBL/GenBank/DDBJ whole genome shotgun (WGS) entry which is preliminary data.</text>
</comment>
<evidence type="ECO:0000256" key="1">
    <source>
        <dbReference type="ARBA" id="ARBA00023015"/>
    </source>
</evidence>
<dbReference type="InterPro" id="IPR000792">
    <property type="entry name" value="Tscrpt_reg_LuxR_C"/>
</dbReference>
<dbReference type="Gene3D" id="1.10.10.10">
    <property type="entry name" value="Winged helix-like DNA-binding domain superfamily/Winged helix DNA-binding domain"/>
    <property type="match status" value="1"/>
</dbReference>
<keyword evidence="6" id="KW-1185">Reference proteome</keyword>
<dbReference type="GO" id="GO:0003677">
    <property type="term" value="F:DNA binding"/>
    <property type="evidence" value="ECO:0007669"/>
    <property type="project" value="UniProtKB-KW"/>
</dbReference>
<dbReference type="PRINTS" id="PR00038">
    <property type="entry name" value="HTHLUXR"/>
</dbReference>
<dbReference type="Pfam" id="PF03472">
    <property type="entry name" value="Autoind_bind"/>
    <property type="match status" value="1"/>
</dbReference>
<dbReference type="InterPro" id="IPR036693">
    <property type="entry name" value="TF_LuxR_autoind-bd_dom_sf"/>
</dbReference>
<evidence type="ECO:0000313" key="5">
    <source>
        <dbReference type="EMBL" id="GEP30205.1"/>
    </source>
</evidence>
<reference evidence="5 6" key="1">
    <citation type="submission" date="2019-07" db="EMBL/GenBank/DDBJ databases">
        <title>Whole genome shotgun sequence of Thiobacillus plumbophilus NBRC 107929.</title>
        <authorList>
            <person name="Hosoyama A."/>
            <person name="Uohara A."/>
            <person name="Ohji S."/>
            <person name="Ichikawa N."/>
        </authorList>
    </citation>
    <scope>NUCLEOTIDE SEQUENCE [LARGE SCALE GENOMIC DNA]</scope>
    <source>
        <strain evidence="5 6">NBRC 107929</strain>
    </source>
</reference>
<dbReference type="InterPro" id="IPR016032">
    <property type="entry name" value="Sig_transdc_resp-reg_C-effctor"/>
</dbReference>
<dbReference type="Pfam" id="PF00196">
    <property type="entry name" value="GerE"/>
    <property type="match status" value="1"/>
</dbReference>
<protein>
    <submittedName>
        <fullName evidence="5">LuxR family transcriptional regulator</fullName>
    </submittedName>
</protein>
<keyword evidence="1" id="KW-0805">Transcription regulation</keyword>
<accession>A0A512L6U2</accession>
<evidence type="ECO:0000313" key="6">
    <source>
        <dbReference type="Proteomes" id="UP000321337"/>
    </source>
</evidence>
<feature type="domain" description="HTH luxR-type" evidence="4">
    <location>
        <begin position="169"/>
        <end position="234"/>
    </location>
</feature>
<organism evidence="5 6">
    <name type="scientific">Sulfuriferula plumbiphila</name>
    <dbReference type="NCBI Taxonomy" id="171865"/>
    <lineage>
        <taxon>Bacteria</taxon>
        <taxon>Pseudomonadati</taxon>
        <taxon>Pseudomonadota</taxon>
        <taxon>Betaproteobacteria</taxon>
        <taxon>Nitrosomonadales</taxon>
        <taxon>Sulfuricellaceae</taxon>
        <taxon>Sulfuriferula</taxon>
    </lineage>
</organism>
<dbReference type="InterPro" id="IPR005143">
    <property type="entry name" value="TF_LuxR_autoind-bd_dom"/>
</dbReference>
<dbReference type="SMART" id="SM00421">
    <property type="entry name" value="HTH_LUXR"/>
    <property type="match status" value="1"/>
</dbReference>
<evidence type="ECO:0000256" key="2">
    <source>
        <dbReference type="ARBA" id="ARBA00023125"/>
    </source>
</evidence>
<dbReference type="InterPro" id="IPR036388">
    <property type="entry name" value="WH-like_DNA-bd_sf"/>
</dbReference>
<dbReference type="CDD" id="cd06170">
    <property type="entry name" value="LuxR_C_like"/>
    <property type="match status" value="1"/>
</dbReference>